<evidence type="ECO:0000259" key="3">
    <source>
        <dbReference type="PROSITE" id="PS51737"/>
    </source>
</evidence>
<dbReference type="PANTHER" id="PTHR30461">
    <property type="entry name" value="DNA-INVERTASE FROM LAMBDOID PROPHAGE"/>
    <property type="match status" value="1"/>
</dbReference>
<dbReference type="KEGG" id="bpro:PMF13cell1_00106"/>
<dbReference type="PROSITE" id="PS51737">
    <property type="entry name" value="RECOMBINASE_DNA_BIND"/>
    <property type="match status" value="1"/>
</dbReference>
<feature type="coiled-coil region" evidence="1">
    <location>
        <begin position="27"/>
        <end position="54"/>
    </location>
</feature>
<feature type="domain" description="Recombinase" evidence="3">
    <location>
        <begin position="169"/>
        <end position="315"/>
    </location>
</feature>
<dbReference type="InterPro" id="IPR025827">
    <property type="entry name" value="Zn_ribbon_recom_dom"/>
</dbReference>
<dbReference type="Proteomes" id="UP000289794">
    <property type="component" value="Chromosome"/>
</dbReference>
<dbReference type="InterPro" id="IPR036162">
    <property type="entry name" value="Resolvase-like_N_sf"/>
</dbReference>
<dbReference type="EMBL" id="CP035945">
    <property type="protein sequence ID" value="QBE94613.1"/>
    <property type="molecule type" value="Genomic_DNA"/>
</dbReference>
<dbReference type="Gene3D" id="3.90.1750.20">
    <property type="entry name" value="Putative Large Serine Recombinase, Chain B, Domain 2"/>
    <property type="match status" value="1"/>
</dbReference>
<dbReference type="InterPro" id="IPR038109">
    <property type="entry name" value="DNA_bind_recomb_sf"/>
</dbReference>
<dbReference type="SMART" id="SM00857">
    <property type="entry name" value="Resolvase"/>
    <property type="match status" value="1"/>
</dbReference>
<proteinExistence type="predicted"/>
<dbReference type="AlphaFoldDB" id="A0A4P6LU52"/>
<dbReference type="PROSITE" id="PS51736">
    <property type="entry name" value="RECOMBINASES_3"/>
    <property type="match status" value="1"/>
</dbReference>
<dbReference type="Pfam" id="PF00239">
    <property type="entry name" value="Resolvase"/>
    <property type="match status" value="1"/>
</dbReference>
<accession>A0A4P6LU52</accession>
<dbReference type="GO" id="GO:0000150">
    <property type="term" value="F:DNA strand exchange activity"/>
    <property type="evidence" value="ECO:0007669"/>
    <property type="project" value="InterPro"/>
</dbReference>
<evidence type="ECO:0000313" key="5">
    <source>
        <dbReference type="Proteomes" id="UP000289794"/>
    </source>
</evidence>
<dbReference type="GO" id="GO:0003677">
    <property type="term" value="F:DNA binding"/>
    <property type="evidence" value="ECO:0007669"/>
    <property type="project" value="InterPro"/>
</dbReference>
<feature type="domain" description="Resolvase/invertase-type recombinase catalytic" evidence="2">
    <location>
        <begin position="2"/>
        <end position="161"/>
    </location>
</feature>
<dbReference type="InterPro" id="IPR011109">
    <property type="entry name" value="DNA_bind_recombinase_dom"/>
</dbReference>
<sequence>MSIAIYLRLSQADGDLGVDGKDESNSIENQRMLLQEYVEARDDLEGEIAEYVDDGYSGTNFNRPSFKRMIEDAKKGLIRVILVKDLSRLGRDYITAGDYIEQIFPLLQVRFIAVNNNYDSNKFSGGTMGFDMAVSNLINTFYSRDLSKKMKAANKTRWKNGISTSGNAPFGYIISQKEKGKWEIDPDAAAIVRIIFEKAIAGFNTTEIAAHLNENKLPTPWVYNQTHHNWKLASFNTKMEERLWDCAKVRNVLVRYDYTGAMIMGRTKVLFIGSGKKVNQPESEWTIVEGINEAIVTHEEYEQAALAIRPQKKRDYSIEQSYPLKGKVFCGNCNRRLNYSVTTYKEIFVCRSGRQIGKHSKCCKDEYSVQHIEKVVMRALKELISTLQWLGVKAGAIAKDNMVKSKARQMNVGLEIEKLNAEKIRLYERYAEQMISREMYIQKKLELTEQLHILEESKAEQKKTFSEQSELWETASDLTSLARGFSGEEKISRKIVEAFIAGVRVHNENKIDIEFLFEDEIQKLMNCIKNSENEDTDSVKGVI</sequence>
<gene>
    <name evidence="4" type="ORF">PMF13cell1_00106</name>
</gene>
<dbReference type="InterPro" id="IPR006119">
    <property type="entry name" value="Resolv_N"/>
</dbReference>
<evidence type="ECO:0000313" key="4">
    <source>
        <dbReference type="EMBL" id="QBE94613.1"/>
    </source>
</evidence>
<dbReference type="RefSeq" id="WP_118635379.1">
    <property type="nucleotide sequence ID" value="NZ_CP035945.1"/>
</dbReference>
<name>A0A4P6LU52_9FIRM</name>
<reference evidence="4 5" key="1">
    <citation type="submission" date="2019-01" db="EMBL/GenBank/DDBJ databases">
        <title>PMF-metabolizing Aryl O-demethylase.</title>
        <authorList>
            <person name="Kim M."/>
        </authorList>
    </citation>
    <scope>NUCLEOTIDE SEQUENCE [LARGE SCALE GENOMIC DNA]</scope>
    <source>
        <strain evidence="4 5">PMF1</strain>
    </source>
</reference>
<evidence type="ECO:0000259" key="2">
    <source>
        <dbReference type="PROSITE" id="PS51736"/>
    </source>
</evidence>
<dbReference type="InterPro" id="IPR050639">
    <property type="entry name" value="SSR_resolvase"/>
</dbReference>
<dbReference type="PANTHER" id="PTHR30461:SF23">
    <property type="entry name" value="DNA RECOMBINASE-RELATED"/>
    <property type="match status" value="1"/>
</dbReference>
<dbReference type="Gene3D" id="3.40.50.1390">
    <property type="entry name" value="Resolvase, N-terminal catalytic domain"/>
    <property type="match status" value="1"/>
</dbReference>
<evidence type="ECO:0000256" key="1">
    <source>
        <dbReference type="SAM" id="Coils"/>
    </source>
</evidence>
<evidence type="ECO:0008006" key="6">
    <source>
        <dbReference type="Google" id="ProtNLM"/>
    </source>
</evidence>
<keyword evidence="1" id="KW-0175">Coiled coil</keyword>
<dbReference type="Pfam" id="PF13408">
    <property type="entry name" value="Zn_ribbon_recom"/>
    <property type="match status" value="1"/>
</dbReference>
<organism evidence="4 5">
    <name type="scientific">Blautia producta</name>
    <dbReference type="NCBI Taxonomy" id="33035"/>
    <lineage>
        <taxon>Bacteria</taxon>
        <taxon>Bacillati</taxon>
        <taxon>Bacillota</taxon>
        <taxon>Clostridia</taxon>
        <taxon>Lachnospirales</taxon>
        <taxon>Lachnospiraceae</taxon>
        <taxon>Blautia</taxon>
    </lineage>
</organism>
<dbReference type="SUPFAM" id="SSF53041">
    <property type="entry name" value="Resolvase-like"/>
    <property type="match status" value="1"/>
</dbReference>
<dbReference type="Pfam" id="PF07508">
    <property type="entry name" value="Recombinase"/>
    <property type="match status" value="1"/>
</dbReference>
<protein>
    <recommendedName>
        <fullName evidence="6">Recombinase family protein</fullName>
    </recommendedName>
</protein>